<comment type="pathway">
    <text evidence="7">Carbohydrate biosynthesis; dTDP-L-rhamnose biosynthesis.</text>
</comment>
<feature type="active site" description="Proton donor" evidence="5">
    <location>
        <position position="122"/>
    </location>
</feature>
<organism evidence="8 9">
    <name type="scientific">Stutzerimonas stutzeri</name>
    <name type="common">Pseudomonas stutzeri</name>
    <dbReference type="NCBI Taxonomy" id="316"/>
    <lineage>
        <taxon>Bacteria</taxon>
        <taxon>Pseudomonadati</taxon>
        <taxon>Pseudomonadota</taxon>
        <taxon>Gammaproteobacteria</taxon>
        <taxon>Pseudomonadales</taxon>
        <taxon>Pseudomonadaceae</taxon>
        <taxon>Stutzerimonas</taxon>
    </lineage>
</organism>
<reference evidence="8 9" key="1">
    <citation type="submission" date="2015-02" db="EMBL/GenBank/DDBJ databases">
        <title>Draft genome sequence of Pseudomonas stutzeri NT0128 isolated from wheat (Triticum turgidum) rhizosphere.</title>
        <authorList>
            <person name="Tovi N."/>
            <person name="Frenk S."/>
            <person name="Hadar Y."/>
            <person name="Minz D."/>
        </authorList>
    </citation>
    <scope>NUCLEOTIDE SEQUENCE [LARGE SCALE GENOMIC DNA]</scope>
    <source>
        <strain evidence="8 9">NT0128</strain>
    </source>
</reference>
<dbReference type="PATRIC" id="fig|316.101.peg.1248"/>
<dbReference type="PANTHER" id="PTHR21047">
    <property type="entry name" value="DTDP-6-DEOXY-D-GLUCOSE-3,5 EPIMERASE"/>
    <property type="match status" value="1"/>
</dbReference>
<dbReference type="SUPFAM" id="SSF51182">
    <property type="entry name" value="RmlC-like cupins"/>
    <property type="match status" value="1"/>
</dbReference>
<dbReference type="PANTHER" id="PTHR21047:SF2">
    <property type="entry name" value="THYMIDINE DIPHOSPHO-4-KETO-RHAMNOSE 3,5-EPIMERASE"/>
    <property type="match status" value="1"/>
</dbReference>
<proteinExistence type="inferred from homology"/>
<comment type="caution">
    <text evidence="8">The sequence shown here is derived from an EMBL/GenBank/DDBJ whole genome shotgun (WGS) entry which is preliminary data.</text>
</comment>
<protein>
    <recommendedName>
        <fullName evidence="4 7">dTDP-4-dehydrorhamnose 3,5-epimerase</fullName>
        <ecNumber evidence="3 7">5.1.3.13</ecNumber>
    </recommendedName>
    <alternativeName>
        <fullName evidence="7">Thymidine diphospho-4-keto-rhamnose 3,5-epimerase</fullName>
    </alternativeName>
</protein>
<gene>
    <name evidence="8" type="ORF">UF78_07670</name>
</gene>
<dbReference type="InterPro" id="IPR000888">
    <property type="entry name" value="RmlC-like"/>
</dbReference>
<feature type="active site" description="Proton acceptor" evidence="5">
    <location>
        <position position="52"/>
    </location>
</feature>
<dbReference type="GO" id="GO:0019305">
    <property type="term" value="P:dTDP-rhamnose biosynthetic process"/>
    <property type="evidence" value="ECO:0007669"/>
    <property type="project" value="UniProtKB-UniRule"/>
</dbReference>
<dbReference type="GO" id="GO:0000271">
    <property type="term" value="P:polysaccharide biosynthetic process"/>
    <property type="evidence" value="ECO:0007669"/>
    <property type="project" value="TreeGrafter"/>
</dbReference>
<dbReference type="InterPro" id="IPR011051">
    <property type="entry name" value="RmlC_Cupin_sf"/>
</dbReference>
<comment type="function">
    <text evidence="2 7">Catalyzes the epimerization of the C3' and C5'positions of dTDP-6-deoxy-D-xylo-4-hexulose, forming dTDP-6-deoxy-L-lyxo-4-hexulose.</text>
</comment>
<accession>A0A0D9AQA8</accession>
<evidence type="ECO:0000256" key="5">
    <source>
        <dbReference type="PIRSR" id="PIRSR600888-1"/>
    </source>
</evidence>
<evidence type="ECO:0000256" key="6">
    <source>
        <dbReference type="PIRSR" id="PIRSR600888-3"/>
    </source>
</evidence>
<dbReference type="UniPathway" id="UPA00124"/>
<dbReference type="EMBL" id="JYHV01000014">
    <property type="protein sequence ID" value="KJH82922.1"/>
    <property type="molecule type" value="Genomic_DNA"/>
</dbReference>
<dbReference type="Gene3D" id="2.60.120.10">
    <property type="entry name" value="Jelly Rolls"/>
    <property type="match status" value="1"/>
</dbReference>
<sequence length="173" mass="19783">MLCVKCDSRRDERGSFTRLFCAEALASLLGERRIVQVNQSVTRQVGALRGLHFQHFPHAEMKLVRCIRGQVWDVVVDLRRNSSTFLCWHAERLSAENQRMLVIPEGCAHGFQVLEEDSEMLYLHTEFYRPDAEGGVRHDDPALAIDWPLPARDMSARDQQHPLITSDFIGLAP</sequence>
<dbReference type="EC" id="5.1.3.13" evidence="3 7"/>
<comment type="subunit">
    <text evidence="7">Homodimer.</text>
</comment>
<name>A0A0D9AQA8_STUST</name>
<evidence type="ECO:0000256" key="1">
    <source>
        <dbReference type="ARBA" id="ARBA00001298"/>
    </source>
</evidence>
<dbReference type="AlphaFoldDB" id="A0A0D9AQA8"/>
<dbReference type="Proteomes" id="UP000032487">
    <property type="component" value="Unassembled WGS sequence"/>
</dbReference>
<dbReference type="CDD" id="cd00438">
    <property type="entry name" value="cupin_RmlC"/>
    <property type="match status" value="1"/>
</dbReference>
<dbReference type="NCBIfam" id="TIGR01221">
    <property type="entry name" value="rmlC"/>
    <property type="match status" value="1"/>
</dbReference>
<dbReference type="GO" id="GO:0008830">
    <property type="term" value="F:dTDP-4-dehydrorhamnose 3,5-epimerase activity"/>
    <property type="evidence" value="ECO:0007669"/>
    <property type="project" value="UniProtKB-UniRule"/>
</dbReference>
<dbReference type="Pfam" id="PF00908">
    <property type="entry name" value="dTDP_sugar_isom"/>
    <property type="match status" value="1"/>
</dbReference>
<dbReference type="GO" id="GO:0005829">
    <property type="term" value="C:cytosol"/>
    <property type="evidence" value="ECO:0007669"/>
    <property type="project" value="TreeGrafter"/>
</dbReference>
<dbReference type="InterPro" id="IPR014710">
    <property type="entry name" value="RmlC-like_jellyroll"/>
</dbReference>
<keyword evidence="7" id="KW-0413">Isomerase</keyword>
<evidence type="ECO:0000256" key="2">
    <source>
        <dbReference type="ARBA" id="ARBA00001997"/>
    </source>
</evidence>
<evidence type="ECO:0000313" key="9">
    <source>
        <dbReference type="Proteomes" id="UP000032487"/>
    </source>
</evidence>
<feature type="site" description="Participates in a stacking interaction with the thymidine ring of dTDP-4-oxo-6-deoxyglucose" evidence="6">
    <location>
        <position position="128"/>
    </location>
</feature>
<evidence type="ECO:0000256" key="3">
    <source>
        <dbReference type="ARBA" id="ARBA00012098"/>
    </source>
</evidence>
<evidence type="ECO:0000256" key="7">
    <source>
        <dbReference type="RuleBase" id="RU364069"/>
    </source>
</evidence>
<evidence type="ECO:0000313" key="8">
    <source>
        <dbReference type="EMBL" id="KJH82922.1"/>
    </source>
</evidence>
<comment type="catalytic activity">
    <reaction evidence="1 7">
        <text>dTDP-4-dehydro-6-deoxy-alpha-D-glucose = dTDP-4-dehydro-beta-L-rhamnose</text>
        <dbReference type="Rhea" id="RHEA:16969"/>
        <dbReference type="ChEBI" id="CHEBI:57649"/>
        <dbReference type="ChEBI" id="CHEBI:62830"/>
        <dbReference type="EC" id="5.1.3.13"/>
    </reaction>
</comment>
<evidence type="ECO:0000256" key="4">
    <source>
        <dbReference type="ARBA" id="ARBA00019595"/>
    </source>
</evidence>
<comment type="similarity">
    <text evidence="7">Belongs to the dTDP-4-dehydrorhamnose 3,5-epimerase family.</text>
</comment>